<evidence type="ECO:0000256" key="1">
    <source>
        <dbReference type="SAM" id="MobiDB-lite"/>
    </source>
</evidence>
<protein>
    <submittedName>
        <fullName evidence="2">Uncharacterized protein</fullName>
    </submittedName>
</protein>
<evidence type="ECO:0000313" key="2">
    <source>
        <dbReference type="EMBL" id="KNE73085.1"/>
    </source>
</evidence>
<feature type="region of interest" description="Disordered" evidence="1">
    <location>
        <begin position="212"/>
        <end position="235"/>
    </location>
</feature>
<accession>A0A0L0TEG9</accession>
<evidence type="ECO:0000313" key="3">
    <source>
        <dbReference type="Proteomes" id="UP000054350"/>
    </source>
</evidence>
<sequence>MLFISMCSSLGSSPASSSAASSARRGSAPPLRIVTATLTDSPVVAPVAEDDGPPPPRRRTSLRSAFAEARRGTRALEPAADAADRPSLDVDSSDMDHRASTPPLRTRRRSGPLLASTPPEDPSSTLASATRSDLEALVCDLQARLAAAELARANADRAAAKAARKLHDMAAAVAARNATIAALQAENAELAHRLNSVLRVLAKAVPAIAGRGKVERGGSGSAAKESPWFAGKPRE</sequence>
<dbReference type="Proteomes" id="UP000054350">
    <property type="component" value="Unassembled WGS sequence"/>
</dbReference>
<dbReference type="EMBL" id="GG745388">
    <property type="protein sequence ID" value="KNE73085.1"/>
    <property type="molecule type" value="Genomic_DNA"/>
</dbReference>
<dbReference type="AlphaFoldDB" id="A0A0L0TEG9"/>
<reference evidence="3" key="2">
    <citation type="submission" date="2009-11" db="EMBL/GenBank/DDBJ databases">
        <title>The Genome Sequence of Allomyces macrogynus strain ATCC 38327.</title>
        <authorList>
            <consortium name="The Broad Institute Genome Sequencing Platform"/>
            <person name="Russ C."/>
            <person name="Cuomo C."/>
            <person name="Shea T."/>
            <person name="Young S.K."/>
            <person name="Zeng Q."/>
            <person name="Koehrsen M."/>
            <person name="Haas B."/>
            <person name="Borodovsky M."/>
            <person name="Guigo R."/>
            <person name="Alvarado L."/>
            <person name="Berlin A."/>
            <person name="Borenstein D."/>
            <person name="Chen Z."/>
            <person name="Engels R."/>
            <person name="Freedman E."/>
            <person name="Gellesch M."/>
            <person name="Goldberg J."/>
            <person name="Griggs A."/>
            <person name="Gujja S."/>
            <person name="Heiman D."/>
            <person name="Hepburn T."/>
            <person name="Howarth C."/>
            <person name="Jen D."/>
            <person name="Larson L."/>
            <person name="Lewis B."/>
            <person name="Mehta T."/>
            <person name="Park D."/>
            <person name="Pearson M."/>
            <person name="Roberts A."/>
            <person name="Saif S."/>
            <person name="Shenoy N."/>
            <person name="Sisk P."/>
            <person name="Stolte C."/>
            <person name="Sykes S."/>
            <person name="Walk T."/>
            <person name="White J."/>
            <person name="Yandava C."/>
            <person name="Burger G."/>
            <person name="Gray M.W."/>
            <person name="Holland P.W.H."/>
            <person name="King N."/>
            <person name="Lang F.B.F."/>
            <person name="Roger A.J."/>
            <person name="Ruiz-Trillo I."/>
            <person name="Lander E."/>
            <person name="Nusbaum C."/>
        </authorList>
    </citation>
    <scope>NUCLEOTIDE SEQUENCE [LARGE SCALE GENOMIC DNA]</scope>
    <source>
        <strain evidence="3">ATCC 38327</strain>
    </source>
</reference>
<reference evidence="2 3" key="1">
    <citation type="submission" date="2009-11" db="EMBL/GenBank/DDBJ databases">
        <title>Annotation of Allomyces macrogynus ATCC 38327.</title>
        <authorList>
            <consortium name="The Broad Institute Genome Sequencing Platform"/>
            <person name="Russ C."/>
            <person name="Cuomo C."/>
            <person name="Burger G."/>
            <person name="Gray M.W."/>
            <person name="Holland P.W.H."/>
            <person name="King N."/>
            <person name="Lang F.B.F."/>
            <person name="Roger A.J."/>
            <person name="Ruiz-Trillo I."/>
            <person name="Young S.K."/>
            <person name="Zeng Q."/>
            <person name="Gargeya S."/>
            <person name="Fitzgerald M."/>
            <person name="Haas B."/>
            <person name="Abouelleil A."/>
            <person name="Alvarado L."/>
            <person name="Arachchi H.M."/>
            <person name="Berlin A."/>
            <person name="Chapman S.B."/>
            <person name="Gearin G."/>
            <person name="Goldberg J."/>
            <person name="Griggs A."/>
            <person name="Gujja S."/>
            <person name="Hansen M."/>
            <person name="Heiman D."/>
            <person name="Howarth C."/>
            <person name="Larimer J."/>
            <person name="Lui A."/>
            <person name="MacDonald P.J.P."/>
            <person name="McCowen C."/>
            <person name="Montmayeur A."/>
            <person name="Murphy C."/>
            <person name="Neiman D."/>
            <person name="Pearson M."/>
            <person name="Priest M."/>
            <person name="Roberts A."/>
            <person name="Saif S."/>
            <person name="Shea T."/>
            <person name="Sisk P."/>
            <person name="Stolte C."/>
            <person name="Sykes S."/>
            <person name="Wortman J."/>
            <person name="Nusbaum C."/>
            <person name="Birren B."/>
        </authorList>
    </citation>
    <scope>NUCLEOTIDE SEQUENCE [LARGE SCALE GENOMIC DNA]</scope>
    <source>
        <strain evidence="2 3">ATCC 38327</strain>
    </source>
</reference>
<keyword evidence="3" id="KW-1185">Reference proteome</keyword>
<feature type="compositionally biased region" description="Basic and acidic residues" evidence="1">
    <location>
        <begin position="82"/>
        <end position="99"/>
    </location>
</feature>
<organism evidence="2 3">
    <name type="scientific">Allomyces macrogynus (strain ATCC 38327)</name>
    <name type="common">Allomyces javanicus var. macrogynus</name>
    <dbReference type="NCBI Taxonomy" id="578462"/>
    <lineage>
        <taxon>Eukaryota</taxon>
        <taxon>Fungi</taxon>
        <taxon>Fungi incertae sedis</taxon>
        <taxon>Blastocladiomycota</taxon>
        <taxon>Blastocladiomycetes</taxon>
        <taxon>Blastocladiales</taxon>
        <taxon>Blastocladiaceae</taxon>
        <taxon>Allomyces</taxon>
    </lineage>
</organism>
<feature type="compositionally biased region" description="Low complexity" evidence="1">
    <location>
        <begin position="8"/>
        <end position="32"/>
    </location>
</feature>
<feature type="region of interest" description="Disordered" evidence="1">
    <location>
        <begin position="8"/>
        <end position="126"/>
    </location>
</feature>
<name>A0A0L0TEG9_ALLM3</name>
<proteinExistence type="predicted"/>
<dbReference type="VEuPathDB" id="FungiDB:AMAG_17240"/>
<gene>
    <name evidence="2" type="ORF">AMAG_17240</name>
</gene>